<sequence>MPKLDIEALANLLRDAAKAEILPRFRRLGDGDIRIKTEASDLVTEGDEAAERFIKARLDTVLPGALFVGEESVAHDPALLPKLAGADLALVIDPIDGTFNFASGIPLFAVMAAVVSKGETIAGLIYDPMGDDWVMAEKGGGAWQVRPDGHRTKLSVIAPAPLAEMYGMASTGYLPGGKRATVLGNMAKLRFLMNYRCAGHEYRTFASGHVHYLMYNKLMPWDHLPGTLISQEAGAYAARFDGSAYQPHHVDGGLVLTPDKETWELLRREVFTF</sequence>
<feature type="binding site" evidence="5">
    <location>
        <position position="95"/>
    </location>
    <ligand>
        <name>Mg(2+)</name>
        <dbReference type="ChEBI" id="CHEBI:18420"/>
        <label>1</label>
        <note>catalytic</note>
    </ligand>
</feature>
<accession>A0A936YS60</accession>
<dbReference type="GO" id="GO:0007165">
    <property type="term" value="P:signal transduction"/>
    <property type="evidence" value="ECO:0007669"/>
    <property type="project" value="TreeGrafter"/>
</dbReference>
<feature type="binding site" evidence="5">
    <location>
        <position position="93"/>
    </location>
    <ligand>
        <name>Mg(2+)</name>
        <dbReference type="ChEBI" id="CHEBI:18420"/>
        <label>2</label>
    </ligand>
</feature>
<evidence type="ECO:0000256" key="5">
    <source>
        <dbReference type="PIRSR" id="PIRSR600760-2"/>
    </source>
</evidence>
<comment type="caution">
    <text evidence="6">The sequence shown here is derived from an EMBL/GenBank/DDBJ whole genome shotgun (WGS) entry which is preliminary data.</text>
</comment>
<dbReference type="GO" id="GO:0006020">
    <property type="term" value="P:inositol metabolic process"/>
    <property type="evidence" value="ECO:0007669"/>
    <property type="project" value="TreeGrafter"/>
</dbReference>
<name>A0A936YS60_9HYPH</name>
<dbReference type="RefSeq" id="WP_201654048.1">
    <property type="nucleotide sequence ID" value="NZ_JAEQNC010000002.1"/>
</dbReference>
<evidence type="ECO:0000313" key="7">
    <source>
        <dbReference type="Proteomes" id="UP000633219"/>
    </source>
</evidence>
<dbReference type="GO" id="GO:0008934">
    <property type="term" value="F:inositol monophosphate 1-phosphatase activity"/>
    <property type="evidence" value="ECO:0007669"/>
    <property type="project" value="TreeGrafter"/>
</dbReference>
<evidence type="ECO:0000256" key="4">
    <source>
        <dbReference type="ARBA" id="ARBA00022842"/>
    </source>
</evidence>
<dbReference type="EMBL" id="JAEQNC010000002">
    <property type="protein sequence ID" value="MBL0371400.1"/>
    <property type="molecule type" value="Genomic_DNA"/>
</dbReference>
<dbReference type="GO" id="GO:0046872">
    <property type="term" value="F:metal ion binding"/>
    <property type="evidence" value="ECO:0007669"/>
    <property type="project" value="UniProtKB-KW"/>
</dbReference>
<dbReference type="Gene3D" id="3.40.190.80">
    <property type="match status" value="1"/>
</dbReference>
<keyword evidence="3" id="KW-0378">Hydrolase</keyword>
<dbReference type="Proteomes" id="UP000633219">
    <property type="component" value="Unassembled WGS sequence"/>
</dbReference>
<dbReference type="PRINTS" id="PR00377">
    <property type="entry name" value="IMPHPHTASES"/>
</dbReference>
<dbReference type="PANTHER" id="PTHR20854">
    <property type="entry name" value="INOSITOL MONOPHOSPHATASE"/>
    <property type="match status" value="1"/>
</dbReference>
<organism evidence="6 7">
    <name type="scientific">Rhizobium setariae</name>
    <dbReference type="NCBI Taxonomy" id="2801340"/>
    <lineage>
        <taxon>Bacteria</taxon>
        <taxon>Pseudomonadati</taxon>
        <taxon>Pseudomonadota</taxon>
        <taxon>Alphaproteobacteria</taxon>
        <taxon>Hyphomicrobiales</taxon>
        <taxon>Rhizobiaceae</taxon>
        <taxon>Rhizobium/Agrobacterium group</taxon>
        <taxon>Rhizobium</taxon>
    </lineage>
</organism>
<dbReference type="CDD" id="cd01517">
    <property type="entry name" value="PAP_phosphatase"/>
    <property type="match status" value="1"/>
</dbReference>
<comment type="similarity">
    <text evidence="1">Belongs to the inositol monophosphatase superfamily.</text>
</comment>
<proteinExistence type="inferred from homology"/>
<gene>
    <name evidence="6" type="ORF">JJB09_05110</name>
</gene>
<keyword evidence="7" id="KW-1185">Reference proteome</keyword>
<comment type="cofactor">
    <cofactor evidence="5">
        <name>Mg(2+)</name>
        <dbReference type="ChEBI" id="CHEBI:18420"/>
    </cofactor>
</comment>
<dbReference type="Gene3D" id="3.30.540.10">
    <property type="entry name" value="Fructose-1,6-Bisphosphatase, subunit A, domain 1"/>
    <property type="match status" value="1"/>
</dbReference>
<evidence type="ECO:0000256" key="3">
    <source>
        <dbReference type="ARBA" id="ARBA00022801"/>
    </source>
</evidence>
<keyword evidence="2 5" id="KW-0479">Metal-binding</keyword>
<dbReference type="AlphaFoldDB" id="A0A936YS60"/>
<evidence type="ECO:0000313" key="6">
    <source>
        <dbReference type="EMBL" id="MBL0371400.1"/>
    </source>
</evidence>
<dbReference type="Pfam" id="PF00459">
    <property type="entry name" value="Inositol_P"/>
    <property type="match status" value="1"/>
</dbReference>
<feature type="binding site" evidence="5">
    <location>
        <position position="222"/>
    </location>
    <ligand>
        <name>Mg(2+)</name>
        <dbReference type="ChEBI" id="CHEBI:18420"/>
        <label>1</label>
        <note>catalytic</note>
    </ligand>
</feature>
<reference evidence="6" key="1">
    <citation type="submission" date="2021-01" db="EMBL/GenBank/DDBJ databases">
        <title>Rhizobium sp. strain KVB221 16S ribosomal RNA gene Genome sequencing and assembly.</title>
        <authorList>
            <person name="Kang M."/>
        </authorList>
    </citation>
    <scope>NUCLEOTIDE SEQUENCE</scope>
    <source>
        <strain evidence="6">KVB221</strain>
    </source>
</reference>
<dbReference type="PROSITE" id="PS00629">
    <property type="entry name" value="IMP_1"/>
    <property type="match status" value="1"/>
</dbReference>
<dbReference type="PANTHER" id="PTHR20854:SF4">
    <property type="entry name" value="INOSITOL-1-MONOPHOSPHATASE-RELATED"/>
    <property type="match status" value="1"/>
</dbReference>
<evidence type="ECO:0000256" key="2">
    <source>
        <dbReference type="ARBA" id="ARBA00022723"/>
    </source>
</evidence>
<evidence type="ECO:0000256" key="1">
    <source>
        <dbReference type="ARBA" id="ARBA00009759"/>
    </source>
</evidence>
<feature type="binding site" evidence="5">
    <location>
        <position position="96"/>
    </location>
    <ligand>
        <name>Mg(2+)</name>
        <dbReference type="ChEBI" id="CHEBI:18420"/>
        <label>1</label>
        <note>catalytic</note>
    </ligand>
</feature>
<protein>
    <submittedName>
        <fullName evidence="6">Inositol monophosphatase family protein</fullName>
    </submittedName>
</protein>
<dbReference type="InterPro" id="IPR020583">
    <property type="entry name" value="Inositol_monoP_metal-BS"/>
</dbReference>
<keyword evidence="4 5" id="KW-0460">Magnesium</keyword>
<dbReference type="SUPFAM" id="SSF56655">
    <property type="entry name" value="Carbohydrate phosphatase"/>
    <property type="match status" value="1"/>
</dbReference>
<dbReference type="InterPro" id="IPR000760">
    <property type="entry name" value="Inositol_monophosphatase-like"/>
</dbReference>
<feature type="binding site" evidence="5">
    <location>
        <position position="70"/>
    </location>
    <ligand>
        <name>Mg(2+)</name>
        <dbReference type="ChEBI" id="CHEBI:18420"/>
        <label>1</label>
        <note>catalytic</note>
    </ligand>
</feature>